<organism evidence="2 3">
    <name type="scientific">Mesoflavibacter zeaxanthinifaciens subsp. sabulilitoris</name>
    <dbReference type="NCBI Taxonomy" id="1520893"/>
    <lineage>
        <taxon>Bacteria</taxon>
        <taxon>Pseudomonadati</taxon>
        <taxon>Bacteroidota</taxon>
        <taxon>Flavobacteriia</taxon>
        <taxon>Flavobacteriales</taxon>
        <taxon>Flavobacteriaceae</taxon>
        <taxon>Mesoflavibacter</taxon>
    </lineage>
</organism>
<keyword evidence="3" id="KW-1185">Reference proteome</keyword>
<comment type="caution">
    <text evidence="2">The sequence shown here is derived from an EMBL/GenBank/DDBJ whole genome shotgun (WGS) entry which is preliminary data.</text>
</comment>
<reference evidence="2 3" key="1">
    <citation type="submission" date="2018-03" db="EMBL/GenBank/DDBJ databases">
        <title>Mesoflavibacter sp. HG37 and Mesoflavibacter sp. HG96 sp.nov., two marine bacteria isolated from seawater of Western Pacific Ocean.</title>
        <authorList>
            <person name="Cheng H."/>
            <person name="Wu Y.-H."/>
            <person name="Guo L.-L."/>
            <person name="Xu X.-W."/>
        </authorList>
    </citation>
    <scope>NUCLEOTIDE SEQUENCE [LARGE SCALE GENOMIC DNA]</scope>
    <source>
        <strain evidence="2 3">KCTC 42117</strain>
    </source>
</reference>
<gene>
    <name evidence="2" type="ORF">C7H61_03660</name>
</gene>
<evidence type="ECO:0008006" key="4">
    <source>
        <dbReference type="Google" id="ProtNLM"/>
    </source>
</evidence>
<feature type="chain" id="PRO_5015449631" description="Adhesin domain-containing protein" evidence="1">
    <location>
        <begin position="28"/>
        <end position="214"/>
    </location>
</feature>
<proteinExistence type="predicted"/>
<evidence type="ECO:0000256" key="1">
    <source>
        <dbReference type="SAM" id="SignalP"/>
    </source>
</evidence>
<evidence type="ECO:0000313" key="3">
    <source>
        <dbReference type="Proteomes" id="UP000238430"/>
    </source>
</evidence>
<feature type="signal peptide" evidence="1">
    <location>
        <begin position="1"/>
        <end position="27"/>
    </location>
</feature>
<dbReference type="Proteomes" id="UP000238430">
    <property type="component" value="Unassembled WGS sequence"/>
</dbReference>
<dbReference type="EMBL" id="PXOT01000018">
    <property type="protein sequence ID" value="PSG92551.1"/>
    <property type="molecule type" value="Genomic_DNA"/>
</dbReference>
<accession>A0A2T1NI16</accession>
<protein>
    <recommendedName>
        <fullName evidence="4">Adhesin domain-containing protein</fullName>
    </recommendedName>
</protein>
<name>A0A2T1NI16_9FLAO</name>
<keyword evidence="1" id="KW-0732">Signal</keyword>
<dbReference type="AlphaFoldDB" id="A0A2T1NI16"/>
<evidence type="ECO:0000313" key="2">
    <source>
        <dbReference type="EMBL" id="PSG92551.1"/>
    </source>
</evidence>
<sequence length="214" mass="24075">MKRFLFPQILKFKFVLFFLLVVHCSIAQKQTEKQWNTQKIKKVDIDGEGIFKINIKNSVSNTIDLLVKFEGEHSENLVIIDSINQGVLRLSTDFQPLFKADNDKLSAHKVLSVELQLSIPKPIDLNIKSDIAQTKIEGQFPNVFIELKTGNCTLDPFFGNATINTINGTINIKTNNAKTIAKSKTGIVDVKQFKLALYQLNLQTVNGNINVSKI</sequence>